<dbReference type="RefSeq" id="WP_204815591.1">
    <property type="nucleotide sequence ID" value="NZ_JANHOF010000001.1"/>
</dbReference>
<dbReference type="EC" id="2.1.1.197" evidence="5"/>
<comment type="catalytic activity">
    <reaction evidence="5">
        <text>malonyl-[ACP] + S-adenosyl-L-methionine = malonyl-[ACP] methyl ester + S-adenosyl-L-homocysteine</text>
        <dbReference type="Rhea" id="RHEA:17105"/>
        <dbReference type="Rhea" id="RHEA-COMP:9623"/>
        <dbReference type="Rhea" id="RHEA-COMP:9954"/>
        <dbReference type="ChEBI" id="CHEBI:57856"/>
        <dbReference type="ChEBI" id="CHEBI:59789"/>
        <dbReference type="ChEBI" id="CHEBI:78449"/>
        <dbReference type="ChEBI" id="CHEBI:78845"/>
        <dbReference type="EC" id="2.1.1.197"/>
    </reaction>
</comment>
<dbReference type="PANTHER" id="PTHR43861">
    <property type="entry name" value="TRANS-ACONITATE 2-METHYLTRANSFERASE-RELATED"/>
    <property type="match status" value="1"/>
</dbReference>
<evidence type="ECO:0000313" key="7">
    <source>
        <dbReference type="Proteomes" id="UP001589818"/>
    </source>
</evidence>
<dbReference type="Proteomes" id="UP001589818">
    <property type="component" value="Unassembled WGS sequence"/>
</dbReference>
<protein>
    <recommendedName>
        <fullName evidence="5">Malonyl-[acyl-carrier protein] O-methyltransferase</fullName>
        <shortName evidence="5">Malonyl-ACP O-methyltransferase</shortName>
        <ecNumber evidence="5">2.1.1.197</ecNumber>
    </recommendedName>
    <alternativeName>
        <fullName evidence="5">Biotin synthesis protein BioC</fullName>
    </alternativeName>
</protein>
<evidence type="ECO:0000256" key="3">
    <source>
        <dbReference type="ARBA" id="ARBA00022691"/>
    </source>
</evidence>
<comment type="caution">
    <text evidence="6">The sequence shown here is derived from an EMBL/GenBank/DDBJ whole genome shotgun (WGS) entry which is preliminary data.</text>
</comment>
<reference evidence="6 7" key="1">
    <citation type="submission" date="2024-09" db="EMBL/GenBank/DDBJ databases">
        <authorList>
            <person name="Sun Q."/>
            <person name="Mori K."/>
        </authorList>
    </citation>
    <scope>NUCLEOTIDE SEQUENCE [LARGE SCALE GENOMIC DNA]</scope>
    <source>
        <strain evidence="6 7">CCM 4839</strain>
    </source>
</reference>
<evidence type="ECO:0000256" key="2">
    <source>
        <dbReference type="ARBA" id="ARBA00022679"/>
    </source>
</evidence>
<evidence type="ECO:0000256" key="5">
    <source>
        <dbReference type="HAMAP-Rule" id="MF_00835"/>
    </source>
</evidence>
<dbReference type="GO" id="GO:0032259">
    <property type="term" value="P:methylation"/>
    <property type="evidence" value="ECO:0007669"/>
    <property type="project" value="UniProtKB-KW"/>
</dbReference>
<dbReference type="InterPro" id="IPR029063">
    <property type="entry name" value="SAM-dependent_MTases_sf"/>
</dbReference>
<evidence type="ECO:0000256" key="1">
    <source>
        <dbReference type="ARBA" id="ARBA00022603"/>
    </source>
</evidence>
<dbReference type="Pfam" id="PF13489">
    <property type="entry name" value="Methyltransf_23"/>
    <property type="match status" value="1"/>
</dbReference>
<evidence type="ECO:0000313" key="6">
    <source>
        <dbReference type="EMBL" id="MFC0394454.1"/>
    </source>
</evidence>
<keyword evidence="3 5" id="KW-0949">S-adenosyl-L-methionine</keyword>
<keyword evidence="2 5" id="KW-0808">Transferase</keyword>
<accession>A0ABV6JG92</accession>
<organism evidence="6 7">
    <name type="scientific">Paenibacillus mendelii</name>
    <dbReference type="NCBI Taxonomy" id="206163"/>
    <lineage>
        <taxon>Bacteria</taxon>
        <taxon>Bacillati</taxon>
        <taxon>Bacillota</taxon>
        <taxon>Bacilli</taxon>
        <taxon>Bacillales</taxon>
        <taxon>Paenibacillaceae</taxon>
        <taxon>Paenibacillus</taxon>
    </lineage>
</organism>
<comment type="function">
    <text evidence="5">Converts the free carboxyl group of a malonyl-thioester to its methyl ester by transfer of a methyl group from S-adenosyl-L-methionine (SAM). It allows to synthesize pimeloyl-ACP via the fatty acid synthetic pathway.</text>
</comment>
<dbReference type="Gene3D" id="3.40.50.150">
    <property type="entry name" value="Vaccinia Virus protein VP39"/>
    <property type="match status" value="1"/>
</dbReference>
<dbReference type="NCBIfam" id="TIGR02072">
    <property type="entry name" value="BioC"/>
    <property type="match status" value="1"/>
</dbReference>
<dbReference type="PANTHER" id="PTHR43861:SF1">
    <property type="entry name" value="TRANS-ACONITATE 2-METHYLTRANSFERASE"/>
    <property type="match status" value="1"/>
</dbReference>
<dbReference type="EMBL" id="JBHLVF010000041">
    <property type="protein sequence ID" value="MFC0394454.1"/>
    <property type="molecule type" value="Genomic_DNA"/>
</dbReference>
<keyword evidence="7" id="KW-1185">Reference proteome</keyword>
<keyword evidence="1 5" id="KW-0489">Methyltransferase</keyword>
<dbReference type="HAMAP" id="MF_00835">
    <property type="entry name" value="BioC"/>
    <property type="match status" value="1"/>
</dbReference>
<keyword evidence="4 5" id="KW-0093">Biotin biosynthesis</keyword>
<evidence type="ECO:0000256" key="4">
    <source>
        <dbReference type="ARBA" id="ARBA00022756"/>
    </source>
</evidence>
<comment type="pathway">
    <text evidence="5">Cofactor biosynthesis; biotin biosynthesis.</text>
</comment>
<proteinExistence type="inferred from homology"/>
<sequence length="289" mass="32134">MSSKTASIRRQFNRSAAGSYDNHAQVQRTMADRLAKSLIEWKSECTTVEPHILEVGCGTGTLTEILVNQWPRAPVTALDLAPAMITIAEQRIRSGTGNHAEYSKSRSDRIRFLLADVETWAAGAQSSSLDLIVSNACFQWLTDPLQTLVHLRRMLRTGGMLVFSTFGPDTFYELHQSFHEAYRANDLEPQRHGLSFQSTAEWIQMLQKAGFSSIQDERSLQTETYASARDFLHSVKAMGASSSEAAARPGLSSRRLFANMYKAYENKFSLPGGVAASYDILMIQALAEK</sequence>
<dbReference type="InterPro" id="IPR011814">
    <property type="entry name" value="BioC"/>
</dbReference>
<dbReference type="SUPFAM" id="SSF53335">
    <property type="entry name" value="S-adenosyl-L-methionine-dependent methyltransferases"/>
    <property type="match status" value="1"/>
</dbReference>
<comment type="similarity">
    <text evidence="5">Belongs to the methyltransferase superfamily.</text>
</comment>
<dbReference type="CDD" id="cd02440">
    <property type="entry name" value="AdoMet_MTases"/>
    <property type="match status" value="1"/>
</dbReference>
<gene>
    <name evidence="5 6" type="primary">bioC</name>
    <name evidence="6" type="ORF">ACFFJ8_24235</name>
</gene>
<dbReference type="GO" id="GO:0102130">
    <property type="term" value="F:malonyl-CoA methyltransferase activity"/>
    <property type="evidence" value="ECO:0007669"/>
    <property type="project" value="UniProtKB-EC"/>
</dbReference>
<name>A0ABV6JG92_9BACL</name>